<gene>
    <name evidence="3" type="ORF">DWV06_06790</name>
</gene>
<evidence type="ECO:0000313" key="3">
    <source>
        <dbReference type="EMBL" id="RDU24080.1"/>
    </source>
</evidence>
<proteinExistence type="predicted"/>
<evidence type="ECO:0000256" key="1">
    <source>
        <dbReference type="SAM" id="SignalP"/>
    </source>
</evidence>
<organism evidence="3 4">
    <name type="scientific">Anaerosacchariphilus polymeriproducens</name>
    <dbReference type="NCBI Taxonomy" id="1812858"/>
    <lineage>
        <taxon>Bacteria</taxon>
        <taxon>Bacillati</taxon>
        <taxon>Bacillota</taxon>
        <taxon>Clostridia</taxon>
        <taxon>Lachnospirales</taxon>
        <taxon>Lachnospiraceae</taxon>
        <taxon>Anaerosacchariphilus</taxon>
    </lineage>
</organism>
<sequence length="239" mass="27497">MFLIIMLATLIIGYTPVHAETLKATTSTYSTALNLNTSNQTLNPSWGLGYYQTEYVSNNRPYDWYIDQKNTGTYANNNCGPSSVTMALKWKNGYFNKTAEDARNTYPRNGGWWSTDDIAKYLDLYGAKYQIQPISQNNLKSILKQGNIAILCINTSYIPYNGNTNQRVGRFYNFGGGHFIVVKGYRVVDGKTYFETYDPNSWNESYQDGQLKGKDRYYQSDYLMNAARRWWSYSIVIQP</sequence>
<dbReference type="Proteomes" id="UP000255036">
    <property type="component" value="Unassembled WGS sequence"/>
</dbReference>
<accession>A0A371AX74</accession>
<feature type="signal peptide" evidence="1">
    <location>
        <begin position="1"/>
        <end position="19"/>
    </location>
</feature>
<dbReference type="Pfam" id="PF13529">
    <property type="entry name" value="Peptidase_C39_2"/>
    <property type="match status" value="1"/>
</dbReference>
<keyword evidence="4" id="KW-1185">Reference proteome</keyword>
<dbReference type="Gene3D" id="3.90.70.10">
    <property type="entry name" value="Cysteine proteinases"/>
    <property type="match status" value="1"/>
</dbReference>
<dbReference type="EMBL" id="QRCT01000016">
    <property type="protein sequence ID" value="RDU24080.1"/>
    <property type="molecule type" value="Genomic_DNA"/>
</dbReference>
<feature type="chain" id="PRO_5016876551" description="Peptidase C39-like domain-containing protein" evidence="1">
    <location>
        <begin position="20"/>
        <end position="239"/>
    </location>
</feature>
<feature type="domain" description="Peptidase C39-like" evidence="2">
    <location>
        <begin position="70"/>
        <end position="200"/>
    </location>
</feature>
<dbReference type="OrthoDB" id="791575at2"/>
<evidence type="ECO:0000259" key="2">
    <source>
        <dbReference type="Pfam" id="PF13529"/>
    </source>
</evidence>
<protein>
    <recommendedName>
        <fullName evidence="2">Peptidase C39-like domain-containing protein</fullName>
    </recommendedName>
</protein>
<comment type="caution">
    <text evidence="3">The sequence shown here is derived from an EMBL/GenBank/DDBJ whole genome shotgun (WGS) entry which is preliminary data.</text>
</comment>
<keyword evidence="1" id="KW-0732">Signal</keyword>
<evidence type="ECO:0000313" key="4">
    <source>
        <dbReference type="Proteomes" id="UP000255036"/>
    </source>
</evidence>
<dbReference type="InterPro" id="IPR039564">
    <property type="entry name" value="Peptidase_C39-like"/>
</dbReference>
<name>A0A371AX74_9FIRM</name>
<reference evidence="3 4" key="1">
    <citation type="submission" date="2018-07" db="EMBL/GenBank/DDBJ databases">
        <title>Anaerosacharophilus polymeroproducens gen. nov. sp. nov., an anaerobic bacterium isolated from salt field.</title>
        <authorList>
            <person name="Kim W."/>
            <person name="Yang S.-H."/>
            <person name="Oh J."/>
            <person name="Lee J.-H."/>
            <person name="Kwon K.K."/>
        </authorList>
    </citation>
    <scope>NUCLEOTIDE SEQUENCE [LARGE SCALE GENOMIC DNA]</scope>
    <source>
        <strain evidence="3 4">MCWD5</strain>
    </source>
</reference>
<dbReference type="AlphaFoldDB" id="A0A371AX74"/>